<reference evidence="2" key="2">
    <citation type="submission" date="2020-09" db="EMBL/GenBank/DDBJ databases">
        <authorList>
            <person name="Sun Q."/>
            <person name="Ohkuma M."/>
        </authorList>
    </citation>
    <scope>NUCLEOTIDE SEQUENCE</scope>
    <source>
        <strain evidence="2">JCM 4391</strain>
    </source>
</reference>
<proteinExistence type="predicted"/>
<dbReference type="Proteomes" id="UP000636661">
    <property type="component" value="Unassembled WGS sequence"/>
</dbReference>
<dbReference type="EMBL" id="BMTP01000020">
    <property type="protein sequence ID" value="GGU62445.1"/>
    <property type="molecule type" value="Genomic_DNA"/>
</dbReference>
<dbReference type="RefSeq" id="WP_229891686.1">
    <property type="nucleotide sequence ID" value="NZ_BMTP01000020.1"/>
</dbReference>
<accession>A0A918M6U4</accession>
<evidence type="ECO:0000313" key="2">
    <source>
        <dbReference type="EMBL" id="GGU62445.1"/>
    </source>
</evidence>
<organism evidence="2 3">
    <name type="scientific">Streptomyces lavendofoliae</name>
    <dbReference type="NCBI Taxonomy" id="67314"/>
    <lineage>
        <taxon>Bacteria</taxon>
        <taxon>Bacillati</taxon>
        <taxon>Actinomycetota</taxon>
        <taxon>Actinomycetes</taxon>
        <taxon>Kitasatosporales</taxon>
        <taxon>Streptomycetaceae</taxon>
        <taxon>Streptomyces</taxon>
    </lineage>
</organism>
<protein>
    <recommendedName>
        <fullName evidence="1">DUF4326 domain-containing protein</fullName>
    </recommendedName>
</protein>
<dbReference type="InterPro" id="IPR025475">
    <property type="entry name" value="DUF4326"/>
</dbReference>
<dbReference type="AlphaFoldDB" id="A0A918M6U4"/>
<dbReference type="Pfam" id="PF14216">
    <property type="entry name" value="DUF4326"/>
    <property type="match status" value="1"/>
</dbReference>
<evidence type="ECO:0000313" key="3">
    <source>
        <dbReference type="Proteomes" id="UP000636661"/>
    </source>
</evidence>
<feature type="domain" description="DUF4326" evidence="1">
    <location>
        <begin position="98"/>
        <end position="208"/>
    </location>
</feature>
<keyword evidence="3" id="KW-1185">Reference proteome</keyword>
<sequence>MATYQFEFGALGDSRPVPPLTVQTTDPDTLSRAVVEHARPHITPILTEMGRPELADCLFRMNRDRSMGQFLWLDLAGGKSAEFLPSRITTTPERIQRKRTAGWTANGARYVGRGTRWGNPFTITDCLEAGLAESKDEARKVVTDQYRQWLVGELDGGPGPVGTSWSRERRDWIRSDLDELRGRDLMCWCPLVDTDGNPVPCHADVLLELCHTTQES</sequence>
<comment type="caution">
    <text evidence="2">The sequence shown here is derived from an EMBL/GenBank/DDBJ whole genome shotgun (WGS) entry which is preliminary data.</text>
</comment>
<name>A0A918M6U4_9ACTN</name>
<evidence type="ECO:0000259" key="1">
    <source>
        <dbReference type="Pfam" id="PF14216"/>
    </source>
</evidence>
<gene>
    <name evidence="2" type="ORF">GCM10010274_59040</name>
</gene>
<reference evidence="2" key="1">
    <citation type="journal article" date="2014" name="Int. J. Syst. Evol. Microbiol.">
        <title>Complete genome sequence of Corynebacterium casei LMG S-19264T (=DSM 44701T), isolated from a smear-ripened cheese.</title>
        <authorList>
            <consortium name="US DOE Joint Genome Institute (JGI-PGF)"/>
            <person name="Walter F."/>
            <person name="Albersmeier A."/>
            <person name="Kalinowski J."/>
            <person name="Ruckert C."/>
        </authorList>
    </citation>
    <scope>NUCLEOTIDE SEQUENCE</scope>
    <source>
        <strain evidence="2">JCM 4391</strain>
    </source>
</reference>